<evidence type="ECO:0000256" key="6">
    <source>
        <dbReference type="ARBA" id="ARBA00023004"/>
    </source>
</evidence>
<proteinExistence type="inferred from homology"/>
<dbReference type="EC" id="4.4.1.17" evidence="10"/>
<dbReference type="EMBL" id="MBFS01000114">
    <property type="protein sequence ID" value="PVV04514.1"/>
    <property type="molecule type" value="Genomic_DNA"/>
</dbReference>
<dbReference type="GO" id="GO:0004408">
    <property type="term" value="F:holocytochrome-c synthase activity"/>
    <property type="evidence" value="ECO:0007669"/>
    <property type="project" value="UniProtKB-EC"/>
</dbReference>
<evidence type="ECO:0000256" key="4">
    <source>
        <dbReference type="ARBA" id="ARBA00022723"/>
    </source>
</evidence>
<keyword evidence="6 10" id="KW-0408">Iron</keyword>
<evidence type="ECO:0000256" key="3">
    <source>
        <dbReference type="ARBA" id="ARBA00022617"/>
    </source>
</evidence>
<dbReference type="STRING" id="133381.A0A2T9ZIU9"/>
<reference evidence="12 13" key="1">
    <citation type="journal article" date="2018" name="MBio">
        <title>Comparative Genomics Reveals the Core Gene Toolbox for the Fungus-Insect Symbiosis.</title>
        <authorList>
            <person name="Wang Y."/>
            <person name="Stata M."/>
            <person name="Wang W."/>
            <person name="Stajich J.E."/>
            <person name="White M.M."/>
            <person name="Moncalvo J.M."/>
        </authorList>
    </citation>
    <scope>NUCLEOTIDE SEQUENCE [LARGE SCALE GENOMIC DNA]</scope>
    <source>
        <strain evidence="12 13">SC-DP-2</strain>
    </source>
</reference>
<comment type="subcellular location">
    <subcellularLocation>
        <location evidence="1 10">Mitochondrion inner membrane</location>
    </subcellularLocation>
</comment>
<keyword evidence="3 10" id="KW-0349">Heme</keyword>
<evidence type="ECO:0000256" key="5">
    <source>
        <dbReference type="ARBA" id="ARBA00022792"/>
    </source>
</evidence>
<comment type="similarity">
    <text evidence="2 10">Belongs to the cytochrome c-type heme lyase family.</text>
</comment>
<dbReference type="Pfam" id="PF01265">
    <property type="entry name" value="Cyto_heme_lyase"/>
    <property type="match status" value="2"/>
</dbReference>
<evidence type="ECO:0000256" key="10">
    <source>
        <dbReference type="RuleBase" id="RU363130"/>
    </source>
</evidence>
<feature type="compositionally biased region" description="Polar residues" evidence="11">
    <location>
        <begin position="25"/>
        <end position="47"/>
    </location>
</feature>
<keyword evidence="5 10" id="KW-0999">Mitochondrion inner membrane</keyword>
<comment type="caution">
    <text evidence="12">The sequence shown here is derived from an EMBL/GenBank/DDBJ whole genome shotgun (WGS) entry which is preliminary data.</text>
</comment>
<evidence type="ECO:0000256" key="1">
    <source>
        <dbReference type="ARBA" id="ARBA00004273"/>
    </source>
</evidence>
<dbReference type="PANTHER" id="PTHR12743">
    <property type="entry name" value="CYTOCHROME C1 HEME LYASE"/>
    <property type="match status" value="1"/>
</dbReference>
<gene>
    <name evidence="12" type="ORF">BB560_000986</name>
</gene>
<organism evidence="12 13">
    <name type="scientific">Smittium megazygosporum</name>
    <dbReference type="NCBI Taxonomy" id="133381"/>
    <lineage>
        <taxon>Eukaryota</taxon>
        <taxon>Fungi</taxon>
        <taxon>Fungi incertae sedis</taxon>
        <taxon>Zoopagomycota</taxon>
        <taxon>Kickxellomycotina</taxon>
        <taxon>Harpellomycetes</taxon>
        <taxon>Harpellales</taxon>
        <taxon>Legeriomycetaceae</taxon>
        <taxon>Smittium</taxon>
    </lineage>
</organism>
<keyword evidence="9 10" id="KW-0456">Lyase</keyword>
<sequence length="219" mass="25192">MSSSNCPISKSARSESKCPIDHSKPTTANILANKAGNSSQKVDSSEISELPLNPNNQMPNLPQKMHVEQNIALSTDREVSTIPRNKELESSDSMLQNTDHELEFWEYPSPQQFYNALMRKGEGVHEGYIDTMVQIHNFLNEGAWEEVLNWEKMHSVPRPFDRHDWYVDRCGKQVRYIIDYYDAPSEDGNPVFSLDVRPALDSFESLVDRVKMLFLKKQE</sequence>
<dbReference type="PANTHER" id="PTHR12743:SF3">
    <property type="entry name" value="HOLOCYTOCHROME-C SYNTHASE"/>
    <property type="match status" value="1"/>
</dbReference>
<feature type="region of interest" description="Disordered" evidence="11">
    <location>
        <begin position="1"/>
        <end position="57"/>
    </location>
</feature>
<keyword evidence="7 10" id="KW-0496">Mitochondrion</keyword>
<dbReference type="GO" id="GO:0046872">
    <property type="term" value="F:metal ion binding"/>
    <property type="evidence" value="ECO:0007669"/>
    <property type="project" value="UniProtKB-KW"/>
</dbReference>
<dbReference type="InterPro" id="IPR000511">
    <property type="entry name" value="Holocyt_c/c1_synthase"/>
</dbReference>
<protein>
    <recommendedName>
        <fullName evidence="10">Holocytochrome c-type synthase</fullName>
        <ecNumber evidence="10">4.4.1.17</ecNumber>
    </recommendedName>
</protein>
<evidence type="ECO:0000313" key="13">
    <source>
        <dbReference type="Proteomes" id="UP000245609"/>
    </source>
</evidence>
<evidence type="ECO:0000256" key="9">
    <source>
        <dbReference type="ARBA" id="ARBA00023239"/>
    </source>
</evidence>
<keyword evidence="4 10" id="KW-0479">Metal-binding</keyword>
<evidence type="ECO:0000256" key="2">
    <source>
        <dbReference type="ARBA" id="ARBA00007255"/>
    </source>
</evidence>
<dbReference type="GO" id="GO:0005743">
    <property type="term" value="C:mitochondrial inner membrane"/>
    <property type="evidence" value="ECO:0007669"/>
    <property type="project" value="UniProtKB-SubCell"/>
</dbReference>
<evidence type="ECO:0000256" key="8">
    <source>
        <dbReference type="ARBA" id="ARBA00023136"/>
    </source>
</evidence>
<dbReference type="Proteomes" id="UP000245609">
    <property type="component" value="Unassembled WGS sequence"/>
</dbReference>
<dbReference type="OrthoDB" id="4243at2759"/>
<dbReference type="PROSITE" id="PS00822">
    <property type="entry name" value="CYTO_HEME_LYASE_2"/>
    <property type="match status" value="1"/>
</dbReference>
<feature type="compositionally biased region" description="Basic and acidic residues" evidence="11">
    <location>
        <begin position="12"/>
        <end position="24"/>
    </location>
</feature>
<comment type="function">
    <text evidence="10">Lyase that catalyzes the covalent linking of the heme group to the cytochrome C apoprotein to produce the mature functional cytochrome.</text>
</comment>
<accession>A0A2T9ZIU9</accession>
<evidence type="ECO:0000256" key="7">
    <source>
        <dbReference type="ARBA" id="ARBA00023128"/>
    </source>
</evidence>
<comment type="catalytic activity">
    <reaction evidence="10">
        <text>holo-[cytochrome c] = apo-[cytochrome c] + heme b</text>
        <dbReference type="Rhea" id="RHEA:22648"/>
        <dbReference type="Rhea" id="RHEA-COMP:10725"/>
        <dbReference type="Rhea" id="RHEA-COMP:10726"/>
        <dbReference type="ChEBI" id="CHEBI:29950"/>
        <dbReference type="ChEBI" id="CHEBI:60344"/>
        <dbReference type="ChEBI" id="CHEBI:83739"/>
        <dbReference type="EC" id="4.4.1.17"/>
    </reaction>
</comment>
<evidence type="ECO:0000313" key="12">
    <source>
        <dbReference type="EMBL" id="PVV04514.1"/>
    </source>
</evidence>
<evidence type="ECO:0000256" key="11">
    <source>
        <dbReference type="SAM" id="MobiDB-lite"/>
    </source>
</evidence>
<dbReference type="AlphaFoldDB" id="A0A2T9ZIU9"/>
<name>A0A2T9ZIU9_9FUNG</name>
<keyword evidence="13" id="KW-1185">Reference proteome</keyword>
<keyword evidence="8 10" id="KW-0472">Membrane</keyword>